<dbReference type="Gene3D" id="1.10.1130.10">
    <property type="entry name" value="Flavocytochrome C3, Chain A"/>
    <property type="match status" value="1"/>
</dbReference>
<dbReference type="RefSeq" id="WP_103921778.1">
    <property type="nucleotide sequence ID" value="NZ_FMSV02000546.1"/>
</dbReference>
<feature type="chain" id="PRO_5014841658" evidence="3">
    <location>
        <begin position="25"/>
        <end position="955"/>
    </location>
</feature>
<feature type="domain" description="Doubled CXXCH motif" evidence="4">
    <location>
        <begin position="498"/>
        <end position="529"/>
    </location>
</feature>
<accession>A0A1H6FGP2</accession>
<dbReference type="InterPro" id="IPR036280">
    <property type="entry name" value="Multihaem_cyt_sf"/>
</dbReference>
<evidence type="ECO:0000256" key="1">
    <source>
        <dbReference type="ARBA" id="ARBA00022729"/>
    </source>
</evidence>
<evidence type="ECO:0000259" key="5">
    <source>
        <dbReference type="Pfam" id="PF14522"/>
    </source>
</evidence>
<dbReference type="AlphaFoldDB" id="A0A1H6FGP2"/>
<evidence type="ECO:0000256" key="2">
    <source>
        <dbReference type="SAM" id="MobiDB-lite"/>
    </source>
</evidence>
<reference evidence="6 7" key="1">
    <citation type="submission" date="2016-10" db="EMBL/GenBank/DDBJ databases">
        <authorList>
            <person name="de Groot N.N."/>
        </authorList>
    </citation>
    <scope>NUCLEOTIDE SEQUENCE [LARGE SCALE GENOMIC DNA]</scope>
    <source>
        <strain evidence="6">MBHS1</strain>
    </source>
</reference>
<sequence>MPVSKYLLTGLCLGFLLLSQLVSAFPASTTWLRTDFDQPSAIALDKQGQAYVLDGVRGRVVVFDAQGKRLFQFGSPGSKEGQLQLAMDIHISDQLIYIADTGNHRLSIFDLQGRFQRHIHLPMLEQVAAQPVALLVKDQQIIWSDRRHHRLCRTNSQSGKTKTCWGQRGEGKADFNFPFMLALDKDDYIYAVDVLNSRVKLFNLLGHGFGLISRFGLAEGGLIRPNGITLDDNARLFVSDSYTGQVAVFVQRQFQGWLQDSQGQNILFDSPVGLQYQQGRLYVVEARRNQVVILSLDDVQIGKNPVIPTNAKAKLSRKNCLTCHLSWSQNYTFSKPQPVLPVATEAMCYSCHHGAVIDSRARIGHGEQHPHSSPADKPREAPLPKAFPQLKTDDGDTLYCGSCHTPHAIHEDVLAVHEGHENAWMRVANKDGSLCHQCHKDYDDNSQQGLNHPVGIHLQKPPTAGDKNYTQNPDLYTGLPTELSQQNARLGEKKQLICATCHQIHGGEVDTRLLVAPETQLCLSCHQQQTNTKAKQNQHGLNHPVGIRLQKPPTAGDKNYTQNPDLYTGLPAELEQQGARLGKDKELICSTCHQAHGGKADTRLLIMPSPKLCQSCHQQQTNADAKQARRKGQHPAELALDKPVQLGEQKITQLTCDTCHQPHQSLADSALLTSAVKDQQSLCQTCHERQYAKDKETAKTQGIHPVNMTLDEEVTLAGKKIKRVNCNSCHATHQGKKNTPALVEDHRQGQLCAACHPQQQAVLASDHHLKVTASDSLNQLEQKPAQAGACGTCHSLHQGTPEWPFLYIGKHFEPKIEGGDSLLMRDKLCLSCHSDKQSAETKTIKLFSHPYQDLVLRSDPKILPLLDEQEKISRFGRIACITCHAPHHWDGESSKTLHQLSAITKDLNGDINNSFLRQSDVNKTFCMDCHGLESRLKYQFYHHERSRGMGVDYLK</sequence>
<dbReference type="InterPro" id="IPR051829">
    <property type="entry name" value="Multiheme_Cytochr_ET"/>
</dbReference>
<dbReference type="PANTHER" id="PTHR35038">
    <property type="entry name" value="DISSIMILATORY SULFITE REDUCTASE SIRA"/>
    <property type="match status" value="1"/>
</dbReference>
<organism evidence="6 7">
    <name type="scientific">Candidatus Venteria ishoeyi</name>
    <dbReference type="NCBI Taxonomy" id="1899563"/>
    <lineage>
        <taxon>Bacteria</taxon>
        <taxon>Pseudomonadati</taxon>
        <taxon>Pseudomonadota</taxon>
        <taxon>Gammaproteobacteria</taxon>
        <taxon>Thiotrichales</taxon>
        <taxon>Thiotrichaceae</taxon>
        <taxon>Venteria</taxon>
    </lineage>
</organism>
<dbReference type="SUPFAM" id="SSF48695">
    <property type="entry name" value="Multiheme cytochromes"/>
    <property type="match status" value="3"/>
</dbReference>
<feature type="region of interest" description="Disordered" evidence="2">
    <location>
        <begin position="364"/>
        <end position="388"/>
    </location>
</feature>
<keyword evidence="1 3" id="KW-0732">Signal</keyword>
<dbReference type="EMBL" id="FMSV02000546">
    <property type="protein sequence ID" value="SEH08205.1"/>
    <property type="molecule type" value="Genomic_DNA"/>
</dbReference>
<dbReference type="Gene3D" id="3.90.10.10">
    <property type="entry name" value="Cytochrome C3"/>
    <property type="match status" value="1"/>
</dbReference>
<dbReference type="SUPFAM" id="SSF101898">
    <property type="entry name" value="NHL repeat"/>
    <property type="match status" value="1"/>
</dbReference>
<dbReference type="Proteomes" id="UP000236724">
    <property type="component" value="Unassembled WGS sequence"/>
</dbReference>
<dbReference type="Gene3D" id="2.120.10.30">
    <property type="entry name" value="TolB, C-terminal domain"/>
    <property type="match status" value="2"/>
</dbReference>
<dbReference type="InterPro" id="IPR010177">
    <property type="entry name" value="Paired_CXXCH_1"/>
</dbReference>
<evidence type="ECO:0000313" key="6">
    <source>
        <dbReference type="EMBL" id="SEH08205.1"/>
    </source>
</evidence>
<protein>
    <submittedName>
        <fullName evidence="6">Doubled CXXCH motif (Paired_CXXCH_1)</fullName>
    </submittedName>
</protein>
<feature type="domain" description="Doubled CXXCH motif" evidence="4">
    <location>
        <begin position="589"/>
        <end position="620"/>
    </location>
</feature>
<feature type="signal peptide" evidence="3">
    <location>
        <begin position="1"/>
        <end position="24"/>
    </location>
</feature>
<evidence type="ECO:0000259" key="4">
    <source>
        <dbReference type="Pfam" id="PF09699"/>
    </source>
</evidence>
<proteinExistence type="predicted"/>
<dbReference type="InterPro" id="IPR011042">
    <property type="entry name" value="6-blade_b-propeller_TolB-like"/>
</dbReference>
<name>A0A1H6FGP2_9GAMM</name>
<dbReference type="OrthoDB" id="9770043at2"/>
<dbReference type="NCBIfam" id="TIGR01905">
    <property type="entry name" value="paired_CXXCH_1"/>
    <property type="match status" value="2"/>
</dbReference>
<dbReference type="Pfam" id="PF09699">
    <property type="entry name" value="Paired_CXXCH_1"/>
    <property type="match status" value="3"/>
</dbReference>
<evidence type="ECO:0000256" key="3">
    <source>
        <dbReference type="SAM" id="SignalP"/>
    </source>
</evidence>
<dbReference type="Pfam" id="PF14522">
    <property type="entry name" value="Cytochrome_C7"/>
    <property type="match status" value="1"/>
</dbReference>
<keyword evidence="7" id="KW-1185">Reference proteome</keyword>
<evidence type="ECO:0000313" key="7">
    <source>
        <dbReference type="Proteomes" id="UP000236724"/>
    </source>
</evidence>
<gene>
    <name evidence="6" type="ORF">MBHS_04095</name>
</gene>
<feature type="compositionally biased region" description="Basic and acidic residues" evidence="2">
    <location>
        <begin position="364"/>
        <end position="382"/>
    </location>
</feature>
<feature type="domain" description="Cytochrome c7-like" evidence="5">
    <location>
        <begin position="722"/>
        <end position="795"/>
    </location>
</feature>
<feature type="domain" description="Doubled CXXCH motif" evidence="4">
    <location>
        <begin position="655"/>
        <end position="690"/>
    </location>
</feature>
<dbReference type="Gene3D" id="1.10.780.10">
    <property type="entry name" value="Hydroxylamine Oxidoreductase, Chain A, domain 1"/>
    <property type="match status" value="1"/>
</dbReference>
<dbReference type="InterPro" id="IPR029467">
    <property type="entry name" value="Cyt_c7-like"/>
</dbReference>
<dbReference type="CDD" id="cd05819">
    <property type="entry name" value="NHL"/>
    <property type="match status" value="1"/>
</dbReference>